<comment type="subcellular location">
    <subcellularLocation>
        <location evidence="1">Golgi apparatus membrane</location>
        <topology evidence="1">Multi-pass membrane protein</topology>
    </subcellularLocation>
</comment>
<name>A0A8H7SHN0_9FUNG</name>
<dbReference type="GO" id="GO:0005783">
    <property type="term" value="C:endoplasmic reticulum"/>
    <property type="evidence" value="ECO:0007669"/>
    <property type="project" value="TreeGrafter"/>
</dbReference>
<gene>
    <name evidence="8" type="ORF">INT45_011060</name>
</gene>
<keyword evidence="3 7" id="KW-1133">Transmembrane helix</keyword>
<reference evidence="8 9" key="1">
    <citation type="submission" date="2020-12" db="EMBL/GenBank/DDBJ databases">
        <title>Metabolic potential, ecology and presence of endohyphal bacteria is reflected in genomic diversity of Mucoromycotina.</title>
        <authorList>
            <person name="Muszewska A."/>
            <person name="Okrasinska A."/>
            <person name="Steczkiewicz K."/>
            <person name="Drgas O."/>
            <person name="Orlowska M."/>
            <person name="Perlinska-Lenart U."/>
            <person name="Aleksandrzak-Piekarczyk T."/>
            <person name="Szatraj K."/>
            <person name="Zielenkiewicz U."/>
            <person name="Pilsyk S."/>
            <person name="Malc E."/>
            <person name="Mieczkowski P."/>
            <person name="Kruszewska J.S."/>
            <person name="Biernat P."/>
            <person name="Pawlowska J."/>
        </authorList>
    </citation>
    <scope>NUCLEOTIDE SEQUENCE [LARGE SCALE GENOMIC DNA]</scope>
    <source>
        <strain evidence="8 9">CBS 142.35</strain>
    </source>
</reference>
<feature type="transmembrane region" description="Helical" evidence="7">
    <location>
        <begin position="78"/>
        <end position="104"/>
    </location>
</feature>
<dbReference type="PANTHER" id="PTHR21493">
    <property type="entry name" value="CGI-141-RELATED/LIPASE CONTAINING PROTEIN"/>
    <property type="match status" value="1"/>
</dbReference>
<evidence type="ECO:0000313" key="9">
    <source>
        <dbReference type="Proteomes" id="UP000646827"/>
    </source>
</evidence>
<evidence type="ECO:0000256" key="5">
    <source>
        <dbReference type="ARBA" id="ARBA00023136"/>
    </source>
</evidence>
<evidence type="ECO:0000256" key="3">
    <source>
        <dbReference type="ARBA" id="ARBA00022989"/>
    </source>
</evidence>
<evidence type="ECO:0000256" key="4">
    <source>
        <dbReference type="ARBA" id="ARBA00023034"/>
    </source>
</evidence>
<dbReference type="PANTHER" id="PTHR21493:SF9">
    <property type="entry name" value="GOLGI TRANSPORT PROTEIN 1-RELATED"/>
    <property type="match status" value="1"/>
</dbReference>
<evidence type="ECO:0000256" key="2">
    <source>
        <dbReference type="ARBA" id="ARBA00022692"/>
    </source>
</evidence>
<organism evidence="8 9">
    <name type="scientific">Circinella minor</name>
    <dbReference type="NCBI Taxonomy" id="1195481"/>
    <lineage>
        <taxon>Eukaryota</taxon>
        <taxon>Fungi</taxon>
        <taxon>Fungi incertae sedis</taxon>
        <taxon>Mucoromycota</taxon>
        <taxon>Mucoromycotina</taxon>
        <taxon>Mucoromycetes</taxon>
        <taxon>Mucorales</taxon>
        <taxon>Lichtheimiaceae</taxon>
        <taxon>Circinella</taxon>
    </lineage>
</organism>
<keyword evidence="2 7" id="KW-0812">Transmembrane</keyword>
<dbReference type="GO" id="GO:0000139">
    <property type="term" value="C:Golgi membrane"/>
    <property type="evidence" value="ECO:0007669"/>
    <property type="project" value="UniProtKB-SubCell"/>
</dbReference>
<dbReference type="GO" id="GO:0006888">
    <property type="term" value="P:endoplasmic reticulum to Golgi vesicle-mediated transport"/>
    <property type="evidence" value="ECO:0007669"/>
    <property type="project" value="InterPro"/>
</dbReference>
<dbReference type="EMBL" id="JAEPRB010000001">
    <property type="protein sequence ID" value="KAG2228268.1"/>
    <property type="molecule type" value="Genomic_DNA"/>
</dbReference>
<dbReference type="OrthoDB" id="204784at2759"/>
<evidence type="ECO:0000256" key="1">
    <source>
        <dbReference type="ARBA" id="ARBA00004653"/>
    </source>
</evidence>
<dbReference type="InterPro" id="IPR007305">
    <property type="entry name" value="Vesicle_transpt_Got1/SFT2"/>
</dbReference>
<sequence>MVKYTRSNCIFFVLPRVEIGVGLTAVGVLFMLMGVFMLFDAGLLAIGNILFLAGIPLTIGVQRTLTFFAQKNKIRGTICFLGGIFLVFCKWAVIGIAIELFGILNLFGDFFPLIFSFLRQLPIIGSLLNHPGLTNTFDRFTGPALPV</sequence>
<proteinExistence type="inferred from homology"/>
<dbReference type="Proteomes" id="UP000646827">
    <property type="component" value="Unassembled WGS sequence"/>
</dbReference>
<protein>
    <submittedName>
        <fullName evidence="8">Uncharacterized protein</fullName>
    </submittedName>
</protein>
<dbReference type="GO" id="GO:0042147">
    <property type="term" value="P:retrograde transport, endosome to Golgi"/>
    <property type="evidence" value="ECO:0007669"/>
    <property type="project" value="InterPro"/>
</dbReference>
<keyword evidence="9" id="KW-1185">Reference proteome</keyword>
<comment type="similarity">
    <text evidence="6">Belongs to the GOT1 family.</text>
</comment>
<dbReference type="GO" id="GO:0005829">
    <property type="term" value="C:cytosol"/>
    <property type="evidence" value="ECO:0007669"/>
    <property type="project" value="GOC"/>
</dbReference>
<feature type="transmembrane region" description="Helical" evidence="7">
    <location>
        <begin position="45"/>
        <end position="66"/>
    </location>
</feature>
<evidence type="ECO:0000256" key="6">
    <source>
        <dbReference type="ARBA" id="ARBA00025799"/>
    </source>
</evidence>
<dbReference type="InterPro" id="IPR045176">
    <property type="entry name" value="Got1"/>
</dbReference>
<feature type="transmembrane region" description="Helical" evidence="7">
    <location>
        <begin position="21"/>
        <end position="39"/>
    </location>
</feature>
<dbReference type="GO" id="GO:0000137">
    <property type="term" value="C:Golgi cis cisterna"/>
    <property type="evidence" value="ECO:0007669"/>
    <property type="project" value="TreeGrafter"/>
</dbReference>
<keyword evidence="4" id="KW-0333">Golgi apparatus</keyword>
<dbReference type="AlphaFoldDB" id="A0A8H7SHN0"/>
<dbReference type="GO" id="GO:0030134">
    <property type="term" value="C:COPII-coated ER to Golgi transport vesicle"/>
    <property type="evidence" value="ECO:0007669"/>
    <property type="project" value="TreeGrafter"/>
</dbReference>
<comment type="caution">
    <text evidence="8">The sequence shown here is derived from an EMBL/GenBank/DDBJ whole genome shotgun (WGS) entry which is preliminary data.</text>
</comment>
<evidence type="ECO:0000256" key="7">
    <source>
        <dbReference type="SAM" id="Phobius"/>
    </source>
</evidence>
<evidence type="ECO:0000313" key="8">
    <source>
        <dbReference type="EMBL" id="KAG2228268.1"/>
    </source>
</evidence>
<dbReference type="Pfam" id="PF04178">
    <property type="entry name" value="Got1"/>
    <property type="match status" value="1"/>
</dbReference>
<accession>A0A8H7SHN0</accession>
<keyword evidence="5 7" id="KW-0472">Membrane</keyword>